<name>A0A0W8I2N1_9MICO</name>
<proteinExistence type="inferred from homology"/>
<dbReference type="OrthoDB" id="1404170at2"/>
<dbReference type="SUPFAM" id="SSF54106">
    <property type="entry name" value="LysM domain"/>
    <property type="match status" value="2"/>
</dbReference>
<feature type="signal peptide" evidence="4">
    <location>
        <begin position="1"/>
        <end position="34"/>
    </location>
</feature>
<feature type="domain" description="LysM" evidence="5">
    <location>
        <begin position="182"/>
        <end position="227"/>
    </location>
</feature>
<dbReference type="AlphaFoldDB" id="A0A0W8I2N1"/>
<dbReference type="RefSeq" id="WP_058892288.1">
    <property type="nucleotide sequence ID" value="NZ_LQBL01000031.1"/>
</dbReference>
<evidence type="ECO:0000313" key="7">
    <source>
        <dbReference type="Proteomes" id="UP000054837"/>
    </source>
</evidence>
<accession>A0A0W8I2N1</accession>
<sequence>MKHRAIRKPRLGALALATGLTGLTGVVSAGSAQAASGETWDAVAQCESGGNWSINTGNGYYGGLQFVQSTWEGFGGTEYAPRADLATRAQQIAIAENVLAVQGPGAWPVCSVEAGLTAGGPAPAEPAPAEPAPAEPQPAEPQQLAQPEPAQPQQAETAPQQAAPQEPVQQAAPQQAPAADLAEHVIASGETTARIARHHGTTVTELVGINDLAHGGALIYAGDVMLVPAGGTPTAAQSYTVQHGDTLSEIAAQHGTDVHTLAAANDLDDPDLIIAGQTLSVG</sequence>
<evidence type="ECO:0000256" key="2">
    <source>
        <dbReference type="ARBA" id="ARBA00022801"/>
    </source>
</evidence>
<keyword evidence="2" id="KW-0378">Hydrolase</keyword>
<dbReference type="Gene3D" id="3.10.350.10">
    <property type="entry name" value="LysM domain"/>
    <property type="match status" value="2"/>
</dbReference>
<dbReference type="PANTHER" id="PTHR33734">
    <property type="entry name" value="LYSM DOMAIN-CONTAINING GPI-ANCHORED PROTEIN 2"/>
    <property type="match status" value="1"/>
</dbReference>
<dbReference type="InterPro" id="IPR010618">
    <property type="entry name" value="RPF"/>
</dbReference>
<dbReference type="InterPro" id="IPR023346">
    <property type="entry name" value="Lysozyme-like_dom_sf"/>
</dbReference>
<dbReference type="InterPro" id="IPR036779">
    <property type="entry name" value="LysM_dom_sf"/>
</dbReference>
<evidence type="ECO:0000256" key="4">
    <source>
        <dbReference type="SAM" id="SignalP"/>
    </source>
</evidence>
<dbReference type="CDD" id="cd13925">
    <property type="entry name" value="RPF"/>
    <property type="match status" value="1"/>
</dbReference>
<evidence type="ECO:0000256" key="1">
    <source>
        <dbReference type="ARBA" id="ARBA00010830"/>
    </source>
</evidence>
<dbReference type="Proteomes" id="UP000054837">
    <property type="component" value="Unassembled WGS sequence"/>
</dbReference>
<comment type="similarity">
    <text evidence="1">Belongs to the transglycosylase family. Rpf subfamily.</text>
</comment>
<dbReference type="InterPro" id="IPR018392">
    <property type="entry name" value="LysM"/>
</dbReference>
<reference evidence="6 7" key="1">
    <citation type="submission" date="2015-12" db="EMBL/GenBank/DDBJ databases">
        <title>Serinicoccus chungangenesis strain CD08_5 genome sequencing and assembly.</title>
        <authorList>
            <person name="Chander A.M."/>
            <person name="Kaur G."/>
            <person name="Nair G.R."/>
            <person name="Dhawan D.K."/>
            <person name="Kochhar R.K."/>
            <person name="Mayilraj S."/>
            <person name="Bhadada S.K."/>
        </authorList>
    </citation>
    <scope>NUCLEOTIDE SEQUENCE [LARGE SCALE GENOMIC DNA]</scope>
    <source>
        <strain evidence="6 7">CD08_5</strain>
    </source>
</reference>
<dbReference type="Pfam" id="PF06737">
    <property type="entry name" value="Transglycosylas"/>
    <property type="match status" value="1"/>
</dbReference>
<evidence type="ECO:0000313" key="6">
    <source>
        <dbReference type="EMBL" id="KUG51993.1"/>
    </source>
</evidence>
<protein>
    <recommendedName>
        <fullName evidence="5">LysM domain-containing protein</fullName>
    </recommendedName>
</protein>
<dbReference type="PANTHER" id="PTHR33734:SF22">
    <property type="entry name" value="MEMBRANE-BOUND LYTIC MUREIN TRANSGLYCOSYLASE D"/>
    <property type="match status" value="1"/>
</dbReference>
<feature type="compositionally biased region" description="Pro residues" evidence="3">
    <location>
        <begin position="123"/>
        <end position="139"/>
    </location>
</feature>
<dbReference type="STRING" id="767452.AVL62_08680"/>
<dbReference type="Gene3D" id="1.10.530.10">
    <property type="match status" value="1"/>
</dbReference>
<feature type="chain" id="PRO_5006944022" description="LysM domain-containing protein" evidence="4">
    <location>
        <begin position="35"/>
        <end position="282"/>
    </location>
</feature>
<dbReference type="PROSITE" id="PS51782">
    <property type="entry name" value="LYSM"/>
    <property type="match status" value="2"/>
</dbReference>
<dbReference type="GO" id="GO:0016787">
    <property type="term" value="F:hydrolase activity"/>
    <property type="evidence" value="ECO:0007669"/>
    <property type="project" value="UniProtKB-KW"/>
</dbReference>
<dbReference type="CDD" id="cd00118">
    <property type="entry name" value="LysM"/>
    <property type="match status" value="2"/>
</dbReference>
<feature type="domain" description="LysM" evidence="5">
    <location>
        <begin position="237"/>
        <end position="281"/>
    </location>
</feature>
<evidence type="ECO:0000256" key="3">
    <source>
        <dbReference type="SAM" id="MobiDB-lite"/>
    </source>
</evidence>
<feature type="compositionally biased region" description="Low complexity" evidence="3">
    <location>
        <begin position="140"/>
        <end position="179"/>
    </location>
</feature>
<dbReference type="SMART" id="SM00257">
    <property type="entry name" value="LysM"/>
    <property type="match status" value="2"/>
</dbReference>
<evidence type="ECO:0000259" key="5">
    <source>
        <dbReference type="PROSITE" id="PS51782"/>
    </source>
</evidence>
<dbReference type="EMBL" id="LQBL01000031">
    <property type="protein sequence ID" value="KUG51993.1"/>
    <property type="molecule type" value="Genomic_DNA"/>
</dbReference>
<dbReference type="SUPFAM" id="SSF53955">
    <property type="entry name" value="Lysozyme-like"/>
    <property type="match status" value="1"/>
</dbReference>
<keyword evidence="4" id="KW-0732">Signal</keyword>
<organism evidence="6 7">
    <name type="scientific">Serinicoccus chungangensis</name>
    <dbReference type="NCBI Taxonomy" id="767452"/>
    <lineage>
        <taxon>Bacteria</taxon>
        <taxon>Bacillati</taxon>
        <taxon>Actinomycetota</taxon>
        <taxon>Actinomycetes</taxon>
        <taxon>Micrococcales</taxon>
        <taxon>Ornithinimicrobiaceae</taxon>
        <taxon>Serinicoccus</taxon>
    </lineage>
</organism>
<keyword evidence="7" id="KW-1185">Reference proteome</keyword>
<dbReference type="Pfam" id="PF01476">
    <property type="entry name" value="LysM"/>
    <property type="match status" value="2"/>
</dbReference>
<comment type="caution">
    <text evidence="6">The sequence shown here is derived from an EMBL/GenBank/DDBJ whole genome shotgun (WGS) entry which is preliminary data.</text>
</comment>
<feature type="region of interest" description="Disordered" evidence="3">
    <location>
        <begin position="118"/>
        <end position="179"/>
    </location>
</feature>
<gene>
    <name evidence="6" type="ORF">AVL62_08680</name>
</gene>